<accession>A0A194X2S9</accession>
<dbReference type="InParanoid" id="A0A194X2S9"/>
<keyword evidence="8" id="KW-0963">Cytoplasm</keyword>
<dbReference type="PANTHER" id="PTHR18829">
    <property type="entry name" value="PROTEIN YAE1 HOMOLOG"/>
    <property type="match status" value="1"/>
</dbReference>
<organism evidence="12 13">
    <name type="scientific">Mollisia scopiformis</name>
    <name type="common">Conifer needle endophyte fungus</name>
    <name type="synonym">Phialocephala scopiformis</name>
    <dbReference type="NCBI Taxonomy" id="149040"/>
    <lineage>
        <taxon>Eukaryota</taxon>
        <taxon>Fungi</taxon>
        <taxon>Dikarya</taxon>
        <taxon>Ascomycota</taxon>
        <taxon>Pezizomycotina</taxon>
        <taxon>Leotiomycetes</taxon>
        <taxon>Helotiales</taxon>
        <taxon>Mollisiaceae</taxon>
        <taxon>Mollisia</taxon>
    </lineage>
</organism>
<dbReference type="OrthoDB" id="20086at2759"/>
<evidence type="ECO:0000256" key="6">
    <source>
        <dbReference type="ARBA" id="ARBA00017286"/>
    </source>
</evidence>
<dbReference type="Proteomes" id="UP000070700">
    <property type="component" value="Unassembled WGS sequence"/>
</dbReference>
<evidence type="ECO:0000256" key="1">
    <source>
        <dbReference type="ARBA" id="ARBA00003836"/>
    </source>
</evidence>
<reference evidence="12 13" key="1">
    <citation type="submission" date="2015-10" db="EMBL/GenBank/DDBJ databases">
        <title>Full genome of DAOMC 229536 Phialocephala scopiformis, a fungal endophyte of spruce producing the potent anti-insectan compound rugulosin.</title>
        <authorList>
            <consortium name="DOE Joint Genome Institute"/>
            <person name="Walker A.K."/>
            <person name="Frasz S.L."/>
            <person name="Seifert K.A."/>
            <person name="Miller J.D."/>
            <person name="Mondo S.J."/>
            <person name="Labutti K."/>
            <person name="Lipzen A."/>
            <person name="Dockter R."/>
            <person name="Kennedy M."/>
            <person name="Grigoriev I.V."/>
            <person name="Spatafora J.W."/>
        </authorList>
    </citation>
    <scope>NUCLEOTIDE SEQUENCE [LARGE SCALE GENOMIC DNA]</scope>
    <source>
        <strain evidence="12 13">CBS 120377</strain>
    </source>
</reference>
<evidence type="ECO:0000256" key="9">
    <source>
        <dbReference type="ARBA" id="ARBA00023242"/>
    </source>
</evidence>
<dbReference type="PANTHER" id="PTHR18829:SF0">
    <property type="entry name" value="PROTEIN YAE1 HOMOLOG"/>
    <property type="match status" value="1"/>
</dbReference>
<comment type="subunit">
    <text evidence="5">May form a complex with LTO1.</text>
</comment>
<evidence type="ECO:0000256" key="7">
    <source>
        <dbReference type="ARBA" id="ARBA00018400"/>
    </source>
</evidence>
<keyword evidence="13" id="KW-1185">Reference proteome</keyword>
<dbReference type="KEGG" id="psco:LY89DRAFT_536659"/>
<dbReference type="GO" id="GO:0005737">
    <property type="term" value="C:cytoplasm"/>
    <property type="evidence" value="ECO:0007669"/>
    <property type="project" value="UniProtKB-SubCell"/>
</dbReference>
<proteinExistence type="inferred from homology"/>
<dbReference type="STRING" id="149040.A0A194X2S9"/>
<evidence type="ECO:0000259" key="11">
    <source>
        <dbReference type="Pfam" id="PF09811"/>
    </source>
</evidence>
<dbReference type="Pfam" id="PF09811">
    <property type="entry name" value="Yae1_N"/>
    <property type="match status" value="1"/>
</dbReference>
<evidence type="ECO:0000256" key="4">
    <source>
        <dbReference type="ARBA" id="ARBA00007096"/>
    </source>
</evidence>
<dbReference type="AlphaFoldDB" id="A0A194X2S9"/>
<dbReference type="InterPro" id="IPR019191">
    <property type="entry name" value="Essential_protein_Yae1_N"/>
</dbReference>
<comment type="similarity">
    <text evidence="4">Belongs to the YAE1 family.</text>
</comment>
<feature type="non-terminal residue" evidence="12">
    <location>
        <position position="175"/>
    </location>
</feature>
<keyword evidence="9" id="KW-0539">Nucleus</keyword>
<evidence type="ECO:0000256" key="2">
    <source>
        <dbReference type="ARBA" id="ARBA00004123"/>
    </source>
</evidence>
<dbReference type="EMBL" id="KQ947420">
    <property type="protein sequence ID" value="KUJ14483.1"/>
    <property type="molecule type" value="Genomic_DNA"/>
</dbReference>
<evidence type="ECO:0000313" key="12">
    <source>
        <dbReference type="EMBL" id="KUJ14483.1"/>
    </source>
</evidence>
<evidence type="ECO:0000313" key="13">
    <source>
        <dbReference type="Proteomes" id="UP000070700"/>
    </source>
</evidence>
<comment type="function">
    <text evidence="1">The complex LTO1:YAE1 may function as a target specific adapter that probably recruits apo-RPLI1 to the cytosolic iron-sulfur protein assembly (CIA) complex machinery. May be required for biogenesis of the large ribosomal subunit and initiation of translation.</text>
</comment>
<name>A0A194X2S9_MOLSC</name>
<evidence type="ECO:0000256" key="10">
    <source>
        <dbReference type="SAM" id="MobiDB-lite"/>
    </source>
</evidence>
<protein>
    <recommendedName>
        <fullName evidence="7">Protein YAE1</fullName>
    </recommendedName>
    <alternativeName>
        <fullName evidence="6">Protein yae1</fullName>
    </alternativeName>
</protein>
<feature type="domain" description="Essential protein Yae1 N-terminal" evidence="11">
    <location>
        <begin position="37"/>
        <end position="75"/>
    </location>
</feature>
<sequence>DDLDDVFGSAPPSPTFEHGNLEHSDVPRLKEKHETEGYRDGVTKGKAESVQAGFDEGYGLGAMLGLKIGRILGVLEGIFKAVLSAEGEEWEGEKRRVEVVSGEAKKELGTERVFAREWWGEDGVWRFEVPGEGEGIEVVFEDVAGAHPLVKKWEAVTEEEVKRWGLDLGIMDGEE</sequence>
<evidence type="ECO:0000256" key="8">
    <source>
        <dbReference type="ARBA" id="ARBA00022490"/>
    </source>
</evidence>
<gene>
    <name evidence="12" type="ORF">LY89DRAFT_536659</name>
</gene>
<feature type="compositionally biased region" description="Basic and acidic residues" evidence="10">
    <location>
        <begin position="19"/>
        <end position="39"/>
    </location>
</feature>
<dbReference type="InterPro" id="IPR038881">
    <property type="entry name" value="Yae1-like"/>
</dbReference>
<dbReference type="GO" id="GO:0005634">
    <property type="term" value="C:nucleus"/>
    <property type="evidence" value="ECO:0007669"/>
    <property type="project" value="UniProtKB-SubCell"/>
</dbReference>
<evidence type="ECO:0000256" key="3">
    <source>
        <dbReference type="ARBA" id="ARBA00004496"/>
    </source>
</evidence>
<dbReference type="GeneID" id="28817835"/>
<feature type="non-terminal residue" evidence="12">
    <location>
        <position position="1"/>
    </location>
</feature>
<evidence type="ECO:0000256" key="5">
    <source>
        <dbReference type="ARBA" id="ARBA00011427"/>
    </source>
</evidence>
<comment type="subcellular location">
    <subcellularLocation>
        <location evidence="3">Cytoplasm</location>
    </subcellularLocation>
    <subcellularLocation>
        <location evidence="2">Nucleus</location>
    </subcellularLocation>
</comment>
<dbReference type="RefSeq" id="XP_018068838.1">
    <property type="nucleotide sequence ID" value="XM_018208109.1"/>
</dbReference>
<feature type="region of interest" description="Disordered" evidence="10">
    <location>
        <begin position="1"/>
        <end position="39"/>
    </location>
</feature>